<evidence type="ECO:0000313" key="10">
    <source>
        <dbReference type="EMBL" id="RPE83725.1"/>
    </source>
</evidence>
<keyword evidence="4 8" id="KW-1133">Transmembrane helix</keyword>
<evidence type="ECO:0000259" key="9">
    <source>
        <dbReference type="Pfam" id="PF07885"/>
    </source>
</evidence>
<dbReference type="PANTHER" id="PTHR11003">
    <property type="entry name" value="POTASSIUM CHANNEL, SUBFAMILY K"/>
    <property type="match status" value="1"/>
</dbReference>
<organism evidence="10 11">
    <name type="scientific">Vespertiliibacter pulmonis</name>
    <dbReference type="NCBI Taxonomy" id="1443036"/>
    <lineage>
        <taxon>Bacteria</taxon>
        <taxon>Pseudomonadati</taxon>
        <taxon>Pseudomonadota</taxon>
        <taxon>Gammaproteobacteria</taxon>
        <taxon>Pasteurellales</taxon>
        <taxon>Pasteurellaceae</taxon>
        <taxon>Vespertiliibacter</taxon>
    </lineage>
</organism>
<evidence type="ECO:0000256" key="8">
    <source>
        <dbReference type="SAM" id="Phobius"/>
    </source>
</evidence>
<dbReference type="GO" id="GO:0005886">
    <property type="term" value="C:plasma membrane"/>
    <property type="evidence" value="ECO:0007669"/>
    <property type="project" value="TreeGrafter"/>
</dbReference>
<keyword evidence="6 8" id="KW-0472">Membrane</keyword>
<dbReference type="InterPro" id="IPR013099">
    <property type="entry name" value="K_chnl_dom"/>
</dbReference>
<evidence type="ECO:0000313" key="11">
    <source>
        <dbReference type="Proteomes" id="UP000281691"/>
    </source>
</evidence>
<comment type="subcellular location">
    <subcellularLocation>
        <location evidence="1">Membrane</location>
        <topology evidence="1">Multi-pass membrane protein</topology>
    </subcellularLocation>
</comment>
<evidence type="ECO:0000256" key="4">
    <source>
        <dbReference type="ARBA" id="ARBA00022989"/>
    </source>
</evidence>
<feature type="transmembrane region" description="Helical" evidence="8">
    <location>
        <begin position="21"/>
        <end position="41"/>
    </location>
</feature>
<dbReference type="GO" id="GO:0015271">
    <property type="term" value="F:outward rectifier potassium channel activity"/>
    <property type="evidence" value="ECO:0007669"/>
    <property type="project" value="TreeGrafter"/>
</dbReference>
<dbReference type="SUPFAM" id="SSF81324">
    <property type="entry name" value="Voltage-gated potassium channels"/>
    <property type="match status" value="1"/>
</dbReference>
<dbReference type="AlphaFoldDB" id="A0A3N4VQW7"/>
<keyword evidence="5" id="KW-0406">Ion transport</keyword>
<sequence length="112" mass="12642">MQLEQQKKRLKHFSKAVLTDIILYGLLLFTLAVISGAATFYHHIEGWNWVDSFYFSIITISTVGYGDFSPHTVAGKIFTIFYILVGLGLFVSVTANLGSHLYNSLTLHKEQK</sequence>
<dbReference type="Pfam" id="PF07885">
    <property type="entry name" value="Ion_trans_2"/>
    <property type="match status" value="1"/>
</dbReference>
<keyword evidence="11" id="KW-1185">Reference proteome</keyword>
<dbReference type="OrthoDB" id="9799090at2"/>
<dbReference type="GO" id="GO:0022841">
    <property type="term" value="F:potassium ion leak channel activity"/>
    <property type="evidence" value="ECO:0007669"/>
    <property type="project" value="TreeGrafter"/>
</dbReference>
<dbReference type="PANTHER" id="PTHR11003:SF291">
    <property type="entry name" value="IP11374P"/>
    <property type="match status" value="1"/>
</dbReference>
<dbReference type="GO" id="GO:0030322">
    <property type="term" value="P:stabilization of membrane potential"/>
    <property type="evidence" value="ECO:0007669"/>
    <property type="project" value="TreeGrafter"/>
</dbReference>
<dbReference type="Gene3D" id="1.10.287.70">
    <property type="match status" value="1"/>
</dbReference>
<keyword evidence="2" id="KW-0813">Transport</keyword>
<name>A0A3N4VQW7_9PAST</name>
<evidence type="ECO:0000256" key="6">
    <source>
        <dbReference type="ARBA" id="ARBA00023136"/>
    </source>
</evidence>
<proteinExistence type="predicted"/>
<keyword evidence="7" id="KW-0407">Ion channel</keyword>
<evidence type="ECO:0000256" key="1">
    <source>
        <dbReference type="ARBA" id="ARBA00004141"/>
    </source>
</evidence>
<dbReference type="EMBL" id="RKQP01000002">
    <property type="protein sequence ID" value="RPE83725.1"/>
    <property type="molecule type" value="Genomic_DNA"/>
</dbReference>
<evidence type="ECO:0000256" key="3">
    <source>
        <dbReference type="ARBA" id="ARBA00022692"/>
    </source>
</evidence>
<gene>
    <name evidence="10" type="ORF">EDC46_0926</name>
</gene>
<evidence type="ECO:0000256" key="2">
    <source>
        <dbReference type="ARBA" id="ARBA00022448"/>
    </source>
</evidence>
<feature type="domain" description="Potassium channel" evidence="9">
    <location>
        <begin position="30"/>
        <end position="101"/>
    </location>
</feature>
<feature type="transmembrane region" description="Helical" evidence="8">
    <location>
        <begin position="80"/>
        <end position="102"/>
    </location>
</feature>
<dbReference type="Proteomes" id="UP000281691">
    <property type="component" value="Unassembled WGS sequence"/>
</dbReference>
<dbReference type="InterPro" id="IPR003280">
    <property type="entry name" value="2pore_dom_K_chnl"/>
</dbReference>
<evidence type="ECO:0000256" key="5">
    <source>
        <dbReference type="ARBA" id="ARBA00023065"/>
    </source>
</evidence>
<accession>A0A3N4VQW7</accession>
<reference evidence="10 11" key="1">
    <citation type="submission" date="2018-11" db="EMBL/GenBank/DDBJ databases">
        <title>Genomic Encyclopedia of Type Strains, Phase IV (KMG-IV): sequencing the most valuable type-strain genomes for metagenomic binning, comparative biology and taxonomic classification.</title>
        <authorList>
            <person name="Goeker M."/>
        </authorList>
    </citation>
    <scope>NUCLEOTIDE SEQUENCE [LARGE SCALE GENOMIC DNA]</scope>
    <source>
        <strain evidence="10 11">DSM 27238</strain>
    </source>
</reference>
<evidence type="ECO:0000256" key="7">
    <source>
        <dbReference type="ARBA" id="ARBA00023303"/>
    </source>
</evidence>
<comment type="caution">
    <text evidence="10">The sequence shown here is derived from an EMBL/GenBank/DDBJ whole genome shotgun (WGS) entry which is preliminary data.</text>
</comment>
<protein>
    <submittedName>
        <fullName evidence="10">Ion channel</fullName>
    </submittedName>
</protein>
<keyword evidence="3 8" id="KW-0812">Transmembrane</keyword>